<evidence type="ECO:0000313" key="2">
    <source>
        <dbReference type="EMBL" id="POS01004.1"/>
    </source>
</evidence>
<comment type="caution">
    <text evidence="2">The sequence shown here is derived from an EMBL/GenBank/DDBJ whole genome shotgun (WGS) entry which is preliminary data.</text>
</comment>
<feature type="transmembrane region" description="Helical" evidence="1">
    <location>
        <begin position="12"/>
        <end position="29"/>
    </location>
</feature>
<sequence length="38" mass="4213">MNQNSPKAEQAALKGALIVIAIVVLLYFVNKFFSLITF</sequence>
<evidence type="ECO:0000256" key="1">
    <source>
        <dbReference type="SAM" id="Phobius"/>
    </source>
</evidence>
<keyword evidence="3" id="KW-1185">Reference proteome</keyword>
<evidence type="ECO:0000313" key="3">
    <source>
        <dbReference type="Proteomes" id="UP000237056"/>
    </source>
</evidence>
<keyword evidence="1" id="KW-0472">Membrane</keyword>
<protein>
    <submittedName>
        <fullName evidence="2">Uncharacterized protein</fullName>
    </submittedName>
</protein>
<accession>A0A2S4N5J8</accession>
<proteinExistence type="predicted"/>
<gene>
    <name evidence="2" type="ORF">Q361_11510</name>
</gene>
<dbReference type="EMBL" id="PQNY01000015">
    <property type="protein sequence ID" value="POS01004.1"/>
    <property type="molecule type" value="Genomic_DNA"/>
</dbReference>
<organism evidence="2 3">
    <name type="scientific">Flavobacterium croceum DSM 17960</name>
    <dbReference type="NCBI Taxonomy" id="1121886"/>
    <lineage>
        <taxon>Bacteria</taxon>
        <taxon>Pseudomonadati</taxon>
        <taxon>Bacteroidota</taxon>
        <taxon>Flavobacteriia</taxon>
        <taxon>Flavobacteriales</taxon>
        <taxon>Flavobacteriaceae</taxon>
        <taxon>Flavobacterium</taxon>
    </lineage>
</organism>
<dbReference type="AlphaFoldDB" id="A0A2S4N5J8"/>
<keyword evidence="1" id="KW-0812">Transmembrane</keyword>
<dbReference type="Proteomes" id="UP000237056">
    <property type="component" value="Unassembled WGS sequence"/>
</dbReference>
<keyword evidence="1" id="KW-1133">Transmembrane helix</keyword>
<reference evidence="2 3" key="1">
    <citation type="submission" date="2018-01" db="EMBL/GenBank/DDBJ databases">
        <title>Genomic Encyclopedia of Type Strains, Phase I: the one thousand microbial genomes (KMG-I) project.</title>
        <authorList>
            <person name="Goeker M."/>
        </authorList>
    </citation>
    <scope>NUCLEOTIDE SEQUENCE [LARGE SCALE GENOMIC DNA]</scope>
    <source>
        <strain evidence="2 3">DSM 17960</strain>
    </source>
</reference>
<name>A0A2S4N5J8_9FLAO</name>